<gene>
    <name evidence="1" type="ORF">CAMSH0001_0823</name>
</gene>
<evidence type="ECO:0000313" key="2">
    <source>
        <dbReference type="Proteomes" id="UP000003107"/>
    </source>
</evidence>
<protein>
    <submittedName>
        <fullName evidence="1">Uncharacterized protein</fullName>
    </submittedName>
</protein>
<organism evidence="1 2">
    <name type="scientific">Campylobacter showae RM3277</name>
    <dbReference type="NCBI Taxonomy" id="553219"/>
    <lineage>
        <taxon>Bacteria</taxon>
        <taxon>Pseudomonadati</taxon>
        <taxon>Campylobacterota</taxon>
        <taxon>Epsilonproteobacteria</taxon>
        <taxon>Campylobacterales</taxon>
        <taxon>Campylobacteraceae</taxon>
        <taxon>Campylobacter</taxon>
    </lineage>
</organism>
<sequence length="40" mass="4645">MKFNFCNAADKDYVKICTFLKGLCGIYFGPNLIYLPHRTK</sequence>
<name>C6RHJ6_9BACT</name>
<dbReference type="Proteomes" id="UP000003107">
    <property type="component" value="Unassembled WGS sequence"/>
</dbReference>
<comment type="caution">
    <text evidence="1">The sequence shown here is derived from an EMBL/GenBank/DDBJ whole genome shotgun (WGS) entry which is preliminary data.</text>
</comment>
<dbReference type="EMBL" id="ACVQ01000027">
    <property type="protein sequence ID" value="EET79213.1"/>
    <property type="molecule type" value="Genomic_DNA"/>
</dbReference>
<accession>C6RHJ6</accession>
<evidence type="ECO:0000313" key="1">
    <source>
        <dbReference type="EMBL" id="EET79213.1"/>
    </source>
</evidence>
<dbReference type="AlphaFoldDB" id="C6RHJ6"/>
<keyword evidence="2" id="KW-1185">Reference proteome</keyword>
<proteinExistence type="predicted"/>
<reference evidence="1 2" key="1">
    <citation type="submission" date="2009-07" db="EMBL/GenBank/DDBJ databases">
        <authorList>
            <person name="Madupu R."/>
            <person name="Sebastian Y."/>
            <person name="Durkin A.S."/>
            <person name="Torralba M."/>
            <person name="Methe B."/>
            <person name="Sutton G.G."/>
            <person name="Strausberg R.L."/>
            <person name="Nelson K.E."/>
        </authorList>
    </citation>
    <scope>NUCLEOTIDE SEQUENCE [LARGE SCALE GENOMIC DNA]</scope>
    <source>
        <strain evidence="1 2">RM3277</strain>
    </source>
</reference>